<dbReference type="EMBL" id="CAVLEF010000002">
    <property type="protein sequence ID" value="CAK1541399.1"/>
    <property type="molecule type" value="Genomic_DNA"/>
</dbReference>
<dbReference type="Proteomes" id="UP001497472">
    <property type="component" value="Unassembled WGS sequence"/>
</dbReference>
<dbReference type="AlphaFoldDB" id="A0AAV1IZ42"/>
<sequence>MQASLLQLDEPRRLQQGVQEAHIRRGPRRTRPMSRRDWPRAPRSAHVAAARPDQWGASGAVTWPSASAYRGRESNKSGWGVINAAADRMHSRFTGGATRSLLRVRAKTFTSFFQVRSHYFSKLTET</sequence>
<organism evidence="2 3">
    <name type="scientific">Leptosia nina</name>
    <dbReference type="NCBI Taxonomy" id="320188"/>
    <lineage>
        <taxon>Eukaryota</taxon>
        <taxon>Metazoa</taxon>
        <taxon>Ecdysozoa</taxon>
        <taxon>Arthropoda</taxon>
        <taxon>Hexapoda</taxon>
        <taxon>Insecta</taxon>
        <taxon>Pterygota</taxon>
        <taxon>Neoptera</taxon>
        <taxon>Endopterygota</taxon>
        <taxon>Lepidoptera</taxon>
        <taxon>Glossata</taxon>
        <taxon>Ditrysia</taxon>
        <taxon>Papilionoidea</taxon>
        <taxon>Pieridae</taxon>
        <taxon>Pierinae</taxon>
        <taxon>Leptosia</taxon>
    </lineage>
</organism>
<keyword evidence="3" id="KW-1185">Reference proteome</keyword>
<feature type="region of interest" description="Disordered" evidence="1">
    <location>
        <begin position="1"/>
        <end position="49"/>
    </location>
</feature>
<comment type="caution">
    <text evidence="2">The sequence shown here is derived from an EMBL/GenBank/DDBJ whole genome shotgun (WGS) entry which is preliminary data.</text>
</comment>
<protein>
    <submittedName>
        <fullName evidence="2">Uncharacterized protein</fullName>
    </submittedName>
</protein>
<proteinExistence type="predicted"/>
<evidence type="ECO:0000256" key="1">
    <source>
        <dbReference type="SAM" id="MobiDB-lite"/>
    </source>
</evidence>
<gene>
    <name evidence="2" type="ORF">LNINA_LOCUS1387</name>
</gene>
<reference evidence="2 3" key="1">
    <citation type="submission" date="2023-11" db="EMBL/GenBank/DDBJ databases">
        <authorList>
            <person name="Okamura Y."/>
        </authorList>
    </citation>
    <scope>NUCLEOTIDE SEQUENCE [LARGE SCALE GENOMIC DNA]</scope>
</reference>
<feature type="compositionally biased region" description="Basic residues" evidence="1">
    <location>
        <begin position="24"/>
        <end position="33"/>
    </location>
</feature>
<accession>A0AAV1IZ42</accession>
<evidence type="ECO:0000313" key="2">
    <source>
        <dbReference type="EMBL" id="CAK1541399.1"/>
    </source>
</evidence>
<evidence type="ECO:0000313" key="3">
    <source>
        <dbReference type="Proteomes" id="UP001497472"/>
    </source>
</evidence>
<name>A0AAV1IZ42_9NEOP</name>